<evidence type="ECO:0000256" key="1">
    <source>
        <dbReference type="ARBA" id="ARBA00023015"/>
    </source>
</evidence>
<dbReference type="SMART" id="SM00448">
    <property type="entry name" value="REC"/>
    <property type="match status" value="1"/>
</dbReference>
<dbReference type="Pfam" id="PF00072">
    <property type="entry name" value="Response_reg"/>
    <property type="match status" value="1"/>
</dbReference>
<keyword evidence="4" id="KW-0597">Phosphoprotein</keyword>
<dbReference type="PANTHER" id="PTHR43280">
    <property type="entry name" value="ARAC-FAMILY TRANSCRIPTIONAL REGULATOR"/>
    <property type="match status" value="1"/>
</dbReference>
<organism evidence="7 8">
    <name type="scientific">Vagococcus proximus</name>
    <dbReference type="NCBI Taxonomy" id="2991417"/>
    <lineage>
        <taxon>Bacteria</taxon>
        <taxon>Bacillati</taxon>
        <taxon>Bacillota</taxon>
        <taxon>Bacilli</taxon>
        <taxon>Lactobacillales</taxon>
        <taxon>Enterococcaceae</taxon>
        <taxon>Vagococcus</taxon>
    </lineage>
</organism>
<keyword evidence="3" id="KW-0804">Transcription</keyword>
<gene>
    <name evidence="7" type="ORF">OL233_08630</name>
</gene>
<dbReference type="PANTHER" id="PTHR43280:SF28">
    <property type="entry name" value="HTH-TYPE TRANSCRIPTIONAL ACTIVATOR RHAS"/>
    <property type="match status" value="1"/>
</dbReference>
<dbReference type="PROSITE" id="PS01124">
    <property type="entry name" value="HTH_ARAC_FAMILY_2"/>
    <property type="match status" value="1"/>
</dbReference>
<evidence type="ECO:0000313" key="7">
    <source>
        <dbReference type="EMBL" id="MDF0480348.1"/>
    </source>
</evidence>
<dbReference type="InterPro" id="IPR009057">
    <property type="entry name" value="Homeodomain-like_sf"/>
</dbReference>
<dbReference type="InterPro" id="IPR001789">
    <property type="entry name" value="Sig_transdc_resp-reg_receiver"/>
</dbReference>
<dbReference type="RefSeq" id="WP_275471923.1">
    <property type="nucleotide sequence ID" value="NZ_JAPDSH010000006.1"/>
</dbReference>
<keyword evidence="2" id="KW-0238">DNA-binding</keyword>
<evidence type="ECO:0000256" key="4">
    <source>
        <dbReference type="PROSITE-ProRule" id="PRU00169"/>
    </source>
</evidence>
<feature type="domain" description="Response regulatory" evidence="6">
    <location>
        <begin position="3"/>
        <end position="118"/>
    </location>
</feature>
<dbReference type="Gene3D" id="3.40.50.2300">
    <property type="match status" value="1"/>
</dbReference>
<evidence type="ECO:0000256" key="3">
    <source>
        <dbReference type="ARBA" id="ARBA00023163"/>
    </source>
</evidence>
<dbReference type="InterPro" id="IPR018060">
    <property type="entry name" value="HTH_AraC"/>
</dbReference>
<dbReference type="Gene3D" id="1.10.10.60">
    <property type="entry name" value="Homeodomain-like"/>
    <property type="match status" value="2"/>
</dbReference>
<evidence type="ECO:0000313" key="8">
    <source>
        <dbReference type="Proteomes" id="UP001147148"/>
    </source>
</evidence>
<sequence length="255" mass="29692">MYKVLVVEDEKIIRKGIVYGFDYAKYNCLVVGEASNGQIGIEMIRELNPDIVISDINMPVKNAFDMLEETQDMVYSTIIISGVNEFKMAQQAIKFGVTEFLLKPLDMDKLALSIKKAIEHKEMQSLYHEQLSAKNCALSKEVLVFQKQEMTDELVLEMIHYIETHYGEKITLEELEHELNYSKSVLQARFKKATHYTFNEFMNRYRIQKAVEMIKNKHKVYEIASACGFKEYKYFNKVFNKYTGMCVSDFASLVE</sequence>
<comment type="caution">
    <text evidence="7">The sequence shown here is derived from an EMBL/GenBank/DDBJ whole genome shotgun (WGS) entry which is preliminary data.</text>
</comment>
<dbReference type="CDD" id="cd17536">
    <property type="entry name" value="REC_YesN-like"/>
    <property type="match status" value="1"/>
</dbReference>
<feature type="modified residue" description="4-aspartylphosphate" evidence="4">
    <location>
        <position position="55"/>
    </location>
</feature>
<protein>
    <submittedName>
        <fullName evidence="7">Response regulator</fullName>
    </submittedName>
</protein>
<dbReference type="SMART" id="SM00342">
    <property type="entry name" value="HTH_ARAC"/>
    <property type="match status" value="1"/>
</dbReference>
<dbReference type="SUPFAM" id="SSF52172">
    <property type="entry name" value="CheY-like"/>
    <property type="match status" value="1"/>
</dbReference>
<dbReference type="PROSITE" id="PS50110">
    <property type="entry name" value="RESPONSE_REGULATORY"/>
    <property type="match status" value="1"/>
</dbReference>
<evidence type="ECO:0000259" key="6">
    <source>
        <dbReference type="PROSITE" id="PS50110"/>
    </source>
</evidence>
<evidence type="ECO:0000256" key="2">
    <source>
        <dbReference type="ARBA" id="ARBA00023125"/>
    </source>
</evidence>
<dbReference type="SUPFAM" id="SSF46689">
    <property type="entry name" value="Homeodomain-like"/>
    <property type="match status" value="2"/>
</dbReference>
<evidence type="ECO:0000259" key="5">
    <source>
        <dbReference type="PROSITE" id="PS01124"/>
    </source>
</evidence>
<name>A0ABT5X2W6_9ENTE</name>
<reference evidence="7" key="1">
    <citation type="submission" date="2022-10" db="EMBL/GenBank/DDBJ databases">
        <title>Vagococcus sp. isolated from poultry meat.</title>
        <authorList>
            <person name="Johansson P."/>
            <person name="Bjorkroth J."/>
        </authorList>
    </citation>
    <scope>NUCLEOTIDE SEQUENCE</scope>
    <source>
        <strain evidence="7">PNs007</strain>
    </source>
</reference>
<dbReference type="EMBL" id="JAPDSH010000006">
    <property type="protein sequence ID" value="MDF0480348.1"/>
    <property type="molecule type" value="Genomic_DNA"/>
</dbReference>
<dbReference type="InterPro" id="IPR011006">
    <property type="entry name" value="CheY-like_superfamily"/>
</dbReference>
<dbReference type="Pfam" id="PF12833">
    <property type="entry name" value="HTH_18"/>
    <property type="match status" value="1"/>
</dbReference>
<feature type="domain" description="HTH araC/xylS-type" evidence="5">
    <location>
        <begin position="156"/>
        <end position="253"/>
    </location>
</feature>
<accession>A0ABT5X2W6</accession>
<keyword evidence="1" id="KW-0805">Transcription regulation</keyword>
<proteinExistence type="predicted"/>
<dbReference type="Proteomes" id="UP001147148">
    <property type="component" value="Unassembled WGS sequence"/>
</dbReference>
<keyword evidence="8" id="KW-1185">Reference proteome</keyword>